<dbReference type="Gene3D" id="3.30.420.10">
    <property type="entry name" value="Ribonuclease H-like superfamily/Ribonuclease H"/>
    <property type="match status" value="1"/>
</dbReference>
<comment type="cofactor">
    <cofactor evidence="14 15">
        <name>Mn(2+)</name>
        <dbReference type="ChEBI" id="CHEBI:29035"/>
    </cofactor>
    <cofactor evidence="14 15">
        <name>Mg(2+)</name>
        <dbReference type="ChEBI" id="CHEBI:18420"/>
    </cofactor>
    <text evidence="14 15">Manganese or magnesium. Binds 1 divalent metal ion per monomer in the absence of substrate. May bind a second metal ion after substrate binding.</text>
</comment>
<keyword evidence="10 14" id="KW-0479">Metal-binding</keyword>
<evidence type="ECO:0000256" key="13">
    <source>
        <dbReference type="ARBA" id="ARBA00023211"/>
    </source>
</evidence>
<dbReference type="PROSITE" id="PS51975">
    <property type="entry name" value="RNASE_H_2"/>
    <property type="match status" value="1"/>
</dbReference>
<dbReference type="AlphaFoldDB" id="D6STI4"/>
<feature type="binding site" evidence="14 15">
    <location>
        <position position="27"/>
    </location>
    <ligand>
        <name>a divalent metal cation</name>
        <dbReference type="ChEBI" id="CHEBI:60240"/>
    </ligand>
</feature>
<evidence type="ECO:0000256" key="14">
    <source>
        <dbReference type="HAMAP-Rule" id="MF_00052"/>
    </source>
</evidence>
<feature type="domain" description="RNase H type-2" evidence="17">
    <location>
        <begin position="20"/>
        <end position="209"/>
    </location>
</feature>
<evidence type="ECO:0000256" key="12">
    <source>
        <dbReference type="ARBA" id="ARBA00022801"/>
    </source>
</evidence>
<feature type="binding site" evidence="14 15">
    <location>
        <position position="118"/>
    </location>
    <ligand>
        <name>a divalent metal cation</name>
        <dbReference type="ChEBI" id="CHEBI:60240"/>
    </ligand>
</feature>
<keyword evidence="19" id="KW-1185">Reference proteome</keyword>
<evidence type="ECO:0000256" key="8">
    <source>
        <dbReference type="ARBA" id="ARBA00022490"/>
    </source>
</evidence>
<dbReference type="InterPro" id="IPR024567">
    <property type="entry name" value="RNase_HII/HIII_dom"/>
</dbReference>
<evidence type="ECO:0000256" key="2">
    <source>
        <dbReference type="ARBA" id="ARBA00001946"/>
    </source>
</evidence>
<keyword evidence="9 14" id="KW-0540">Nuclease</keyword>
<dbReference type="PANTHER" id="PTHR10954:SF18">
    <property type="entry name" value="RIBONUCLEASE HII"/>
    <property type="match status" value="1"/>
</dbReference>
<dbReference type="eggNOG" id="COG0164">
    <property type="taxonomic scope" value="Bacteria"/>
</dbReference>
<sequence>MWVKAYGHPALNLQSGFDPVPPAGLDEAGRGCLAGPVVAAVVVLPLDAQIARLTDSKKITSKVRESLIPEIKSTCLAWSLGLAWPREIDRINILQATMTAMKRAVLHLGLTPGQLLVDGNQKIPLNIPQKCIVGGDMTEPCISAASILAKTFRDMLMTKLDRRYPGYGFGQHKGYGTRKHLQALKSLGASPMHRKSFKGVLPRPREKVPCLPIT</sequence>
<organism evidence="18 19">
    <name type="scientific">Desulfonatronospira thiodismutans ASO3-1</name>
    <dbReference type="NCBI Taxonomy" id="555779"/>
    <lineage>
        <taxon>Bacteria</taxon>
        <taxon>Pseudomonadati</taxon>
        <taxon>Thermodesulfobacteriota</taxon>
        <taxon>Desulfovibrionia</taxon>
        <taxon>Desulfovibrionales</taxon>
        <taxon>Desulfonatronovibrionaceae</taxon>
        <taxon>Desulfonatronospira</taxon>
    </lineage>
</organism>
<evidence type="ECO:0000256" key="9">
    <source>
        <dbReference type="ARBA" id="ARBA00022722"/>
    </source>
</evidence>
<dbReference type="GO" id="GO:0005737">
    <property type="term" value="C:cytoplasm"/>
    <property type="evidence" value="ECO:0007669"/>
    <property type="project" value="UniProtKB-SubCell"/>
</dbReference>
<comment type="cofactor">
    <cofactor evidence="2">
        <name>Mg(2+)</name>
        <dbReference type="ChEBI" id="CHEBI:18420"/>
    </cofactor>
</comment>
<dbReference type="Proteomes" id="UP000005496">
    <property type="component" value="Unassembled WGS sequence"/>
</dbReference>
<keyword evidence="12 14" id="KW-0378">Hydrolase</keyword>
<evidence type="ECO:0000313" key="19">
    <source>
        <dbReference type="Proteomes" id="UP000005496"/>
    </source>
</evidence>
<gene>
    <name evidence="14" type="primary">rnhB</name>
    <name evidence="18" type="ORF">Dthio_PD1339</name>
</gene>
<evidence type="ECO:0000256" key="15">
    <source>
        <dbReference type="PROSITE-ProRule" id="PRU01319"/>
    </source>
</evidence>
<dbReference type="InterPro" id="IPR036397">
    <property type="entry name" value="RNaseH_sf"/>
</dbReference>
<dbReference type="EC" id="3.1.26.4" evidence="6 14"/>
<evidence type="ECO:0000256" key="10">
    <source>
        <dbReference type="ARBA" id="ARBA00022723"/>
    </source>
</evidence>
<evidence type="ECO:0000256" key="3">
    <source>
        <dbReference type="ARBA" id="ARBA00004065"/>
    </source>
</evidence>
<evidence type="ECO:0000256" key="11">
    <source>
        <dbReference type="ARBA" id="ARBA00022759"/>
    </source>
</evidence>
<evidence type="ECO:0000256" key="6">
    <source>
        <dbReference type="ARBA" id="ARBA00012180"/>
    </source>
</evidence>
<evidence type="ECO:0000256" key="7">
    <source>
        <dbReference type="ARBA" id="ARBA00019179"/>
    </source>
</evidence>
<evidence type="ECO:0000313" key="18">
    <source>
        <dbReference type="EMBL" id="EFI34000.1"/>
    </source>
</evidence>
<protein>
    <recommendedName>
        <fullName evidence="7 14">Ribonuclease HII</fullName>
        <shortName evidence="14">RNase HII</shortName>
        <ecNumber evidence="6 14">3.1.26.4</ecNumber>
    </recommendedName>
</protein>
<evidence type="ECO:0000256" key="4">
    <source>
        <dbReference type="ARBA" id="ARBA00004496"/>
    </source>
</evidence>
<dbReference type="GO" id="GO:0032299">
    <property type="term" value="C:ribonuclease H2 complex"/>
    <property type="evidence" value="ECO:0007669"/>
    <property type="project" value="TreeGrafter"/>
</dbReference>
<dbReference type="GO" id="GO:0006298">
    <property type="term" value="P:mismatch repair"/>
    <property type="evidence" value="ECO:0007669"/>
    <property type="project" value="TreeGrafter"/>
</dbReference>
<comment type="caution">
    <text evidence="18">The sequence shown here is derived from an EMBL/GenBank/DDBJ whole genome shotgun (WGS) entry which is preliminary data.</text>
</comment>
<dbReference type="CDD" id="cd07182">
    <property type="entry name" value="RNase_HII_bacteria_HII_like"/>
    <property type="match status" value="1"/>
</dbReference>
<comment type="catalytic activity">
    <reaction evidence="1 14 15 16">
        <text>Endonucleolytic cleavage to 5'-phosphomonoester.</text>
        <dbReference type="EC" id="3.1.26.4"/>
    </reaction>
</comment>
<evidence type="ECO:0000256" key="5">
    <source>
        <dbReference type="ARBA" id="ARBA00007383"/>
    </source>
</evidence>
<dbReference type="GO" id="GO:0043137">
    <property type="term" value="P:DNA replication, removal of RNA primer"/>
    <property type="evidence" value="ECO:0007669"/>
    <property type="project" value="TreeGrafter"/>
</dbReference>
<keyword evidence="11 14" id="KW-0255">Endonuclease</keyword>
<dbReference type="GO" id="GO:0003723">
    <property type="term" value="F:RNA binding"/>
    <property type="evidence" value="ECO:0007669"/>
    <property type="project" value="UniProtKB-UniRule"/>
</dbReference>
<keyword evidence="13 14" id="KW-0464">Manganese</keyword>
<dbReference type="EMBL" id="ACJN02000003">
    <property type="protein sequence ID" value="EFI34000.1"/>
    <property type="molecule type" value="Genomic_DNA"/>
</dbReference>
<reference evidence="18" key="1">
    <citation type="submission" date="2010-05" db="EMBL/GenBank/DDBJ databases">
        <title>The draft genome of Desulfonatronospira thiodismutans ASO3-1.</title>
        <authorList>
            <consortium name="US DOE Joint Genome Institute (JGI-PGF)"/>
            <person name="Lucas S."/>
            <person name="Copeland A."/>
            <person name="Lapidus A."/>
            <person name="Cheng J.-F."/>
            <person name="Bruce D."/>
            <person name="Goodwin L."/>
            <person name="Pitluck S."/>
            <person name="Chertkov O."/>
            <person name="Brettin T."/>
            <person name="Detter J.C."/>
            <person name="Han C."/>
            <person name="Land M.L."/>
            <person name="Hauser L."/>
            <person name="Kyrpides N."/>
            <person name="Mikhailova N."/>
            <person name="Muyzer G."/>
            <person name="Woyke T."/>
        </authorList>
    </citation>
    <scope>NUCLEOTIDE SEQUENCE [LARGE SCALE GENOMIC DNA]</scope>
    <source>
        <strain evidence="18">ASO3-1</strain>
    </source>
</reference>
<dbReference type="InterPro" id="IPR001352">
    <property type="entry name" value="RNase_HII/HIII"/>
</dbReference>
<keyword evidence="8 14" id="KW-0963">Cytoplasm</keyword>
<evidence type="ECO:0000256" key="16">
    <source>
        <dbReference type="RuleBase" id="RU003515"/>
    </source>
</evidence>
<evidence type="ECO:0000256" key="1">
    <source>
        <dbReference type="ARBA" id="ARBA00000077"/>
    </source>
</evidence>
<proteinExistence type="inferred from homology"/>
<dbReference type="PANTHER" id="PTHR10954">
    <property type="entry name" value="RIBONUCLEASE H2 SUBUNIT A"/>
    <property type="match status" value="1"/>
</dbReference>
<dbReference type="Pfam" id="PF01351">
    <property type="entry name" value="RNase_HII"/>
    <property type="match status" value="1"/>
</dbReference>
<feature type="binding site" evidence="14 15">
    <location>
        <position position="26"/>
    </location>
    <ligand>
        <name>a divalent metal cation</name>
        <dbReference type="ChEBI" id="CHEBI:60240"/>
    </ligand>
</feature>
<comment type="similarity">
    <text evidence="5 14 16">Belongs to the RNase HII family.</text>
</comment>
<dbReference type="GO" id="GO:0004523">
    <property type="term" value="F:RNA-DNA hybrid ribonuclease activity"/>
    <property type="evidence" value="ECO:0007669"/>
    <property type="project" value="UniProtKB-UniRule"/>
</dbReference>
<name>D6STI4_9BACT</name>
<dbReference type="HAMAP" id="MF_00052_B">
    <property type="entry name" value="RNase_HII_B"/>
    <property type="match status" value="1"/>
</dbReference>
<comment type="function">
    <text evidence="3 14 16">Endonuclease that specifically degrades the RNA of RNA-DNA hybrids.</text>
</comment>
<dbReference type="SUPFAM" id="SSF53098">
    <property type="entry name" value="Ribonuclease H-like"/>
    <property type="match status" value="1"/>
</dbReference>
<dbReference type="NCBIfam" id="NF000595">
    <property type="entry name" value="PRK00015.1-3"/>
    <property type="match status" value="1"/>
</dbReference>
<comment type="subcellular location">
    <subcellularLocation>
        <location evidence="4 14">Cytoplasm</location>
    </subcellularLocation>
</comment>
<dbReference type="GO" id="GO:0030145">
    <property type="term" value="F:manganese ion binding"/>
    <property type="evidence" value="ECO:0007669"/>
    <property type="project" value="UniProtKB-UniRule"/>
</dbReference>
<dbReference type="InterPro" id="IPR022898">
    <property type="entry name" value="RNase_HII"/>
</dbReference>
<accession>D6STI4</accession>
<dbReference type="InterPro" id="IPR012337">
    <property type="entry name" value="RNaseH-like_sf"/>
</dbReference>
<evidence type="ECO:0000259" key="17">
    <source>
        <dbReference type="PROSITE" id="PS51975"/>
    </source>
</evidence>